<sequence>MGTYRPFQPTLRHPQAKQRKRRATKPEGNLAQEAMLGYWPVQKVPLLMADTLFLRQHRGVPPAPTRSMVVLFAIFTKDPKISYSQPSEDQSISAVVCQQVCNGSLRFMWGFKAKQQERAT</sequence>
<dbReference type="Proteomes" id="UP001187315">
    <property type="component" value="Unassembled WGS sequence"/>
</dbReference>
<organism evidence="2 3">
    <name type="scientific">Tachysurus vachellii</name>
    <name type="common">Darkbarbel catfish</name>
    <name type="synonym">Pelteobagrus vachellii</name>
    <dbReference type="NCBI Taxonomy" id="175792"/>
    <lineage>
        <taxon>Eukaryota</taxon>
        <taxon>Metazoa</taxon>
        <taxon>Chordata</taxon>
        <taxon>Craniata</taxon>
        <taxon>Vertebrata</taxon>
        <taxon>Euteleostomi</taxon>
        <taxon>Actinopterygii</taxon>
        <taxon>Neopterygii</taxon>
        <taxon>Teleostei</taxon>
        <taxon>Ostariophysi</taxon>
        <taxon>Siluriformes</taxon>
        <taxon>Bagridae</taxon>
        <taxon>Tachysurus</taxon>
    </lineage>
</organism>
<proteinExistence type="predicted"/>
<feature type="compositionally biased region" description="Basic residues" evidence="1">
    <location>
        <begin position="14"/>
        <end position="23"/>
    </location>
</feature>
<reference evidence="2" key="1">
    <citation type="submission" date="2023-08" db="EMBL/GenBank/DDBJ databases">
        <title>Pelteobagrus vachellii genome.</title>
        <authorList>
            <person name="Liu H."/>
        </authorList>
    </citation>
    <scope>NUCLEOTIDE SEQUENCE</scope>
    <source>
        <strain evidence="2">PRFRI_2022a</strain>
        <tissue evidence="2">Muscle</tissue>
    </source>
</reference>
<accession>A0AA88T1F1</accession>
<evidence type="ECO:0000256" key="1">
    <source>
        <dbReference type="SAM" id="MobiDB-lite"/>
    </source>
</evidence>
<evidence type="ECO:0000313" key="3">
    <source>
        <dbReference type="Proteomes" id="UP001187315"/>
    </source>
</evidence>
<name>A0AA88T1F1_TACVA</name>
<comment type="caution">
    <text evidence="2">The sequence shown here is derived from an EMBL/GenBank/DDBJ whole genome shotgun (WGS) entry which is preliminary data.</text>
</comment>
<evidence type="ECO:0000313" key="2">
    <source>
        <dbReference type="EMBL" id="KAK2854540.1"/>
    </source>
</evidence>
<protein>
    <submittedName>
        <fullName evidence="2">Uncharacterized protein</fullName>
    </submittedName>
</protein>
<keyword evidence="3" id="KW-1185">Reference proteome</keyword>
<dbReference type="EMBL" id="JAVHJS010000006">
    <property type="protein sequence ID" value="KAK2854540.1"/>
    <property type="molecule type" value="Genomic_DNA"/>
</dbReference>
<feature type="region of interest" description="Disordered" evidence="1">
    <location>
        <begin position="1"/>
        <end position="27"/>
    </location>
</feature>
<gene>
    <name evidence="2" type="ORF">Q7C36_006409</name>
</gene>
<dbReference type="AlphaFoldDB" id="A0AA88T1F1"/>